<feature type="compositionally biased region" description="Low complexity" evidence="11">
    <location>
        <begin position="129"/>
        <end position="177"/>
    </location>
</feature>
<keyword evidence="7" id="KW-0446">Lipid-binding</keyword>
<dbReference type="GO" id="GO:0098552">
    <property type="term" value="C:side of membrane"/>
    <property type="evidence" value="ECO:0007669"/>
    <property type="project" value="UniProtKB-KW"/>
</dbReference>
<evidence type="ECO:0000256" key="5">
    <source>
        <dbReference type="ARBA" id="ARBA00022622"/>
    </source>
</evidence>
<dbReference type="CDD" id="cd00010">
    <property type="entry name" value="AAI_LTSS"/>
    <property type="match status" value="1"/>
</dbReference>
<evidence type="ECO:0000256" key="12">
    <source>
        <dbReference type="SAM" id="Phobius"/>
    </source>
</evidence>
<proteinExistence type="inferred from homology"/>
<evidence type="ECO:0000256" key="10">
    <source>
        <dbReference type="ARBA" id="ARBA00023288"/>
    </source>
</evidence>
<feature type="chain" id="PRO_5043978237" description="Bifunctional inhibitor/plant lipid transfer protein/seed storage helical domain-containing protein" evidence="13">
    <location>
        <begin position="24"/>
        <end position="215"/>
    </location>
</feature>
<evidence type="ECO:0000256" key="6">
    <source>
        <dbReference type="ARBA" id="ARBA00022729"/>
    </source>
</evidence>
<comment type="subcellular location">
    <subcellularLocation>
        <location evidence="1">Cell membrane</location>
        <topology evidence="1">Lipid-anchor</topology>
        <topology evidence="1">GPI-anchor</topology>
    </subcellularLocation>
</comment>
<dbReference type="Proteomes" id="UP000826271">
    <property type="component" value="Unassembled WGS sequence"/>
</dbReference>
<evidence type="ECO:0000256" key="4">
    <source>
        <dbReference type="ARBA" id="ARBA00022475"/>
    </source>
</evidence>
<feature type="region of interest" description="Disordered" evidence="11">
    <location>
        <begin position="122"/>
        <end position="187"/>
    </location>
</feature>
<evidence type="ECO:0000313" key="15">
    <source>
        <dbReference type="EMBL" id="KAG8377363.1"/>
    </source>
</evidence>
<dbReference type="PANTHER" id="PTHR33044">
    <property type="entry name" value="BIFUNCTIONAL INHIBITOR/LIPID-TRANSFER PROTEIN/SEED STORAGE 2S ALBUMIN SUPERFAMILY PROTEIN-RELATED"/>
    <property type="match status" value="1"/>
</dbReference>
<keyword evidence="3" id="KW-0813">Transport</keyword>
<evidence type="ECO:0000256" key="2">
    <source>
        <dbReference type="ARBA" id="ARBA00009748"/>
    </source>
</evidence>
<comment type="caution">
    <text evidence="15">The sequence shown here is derived from an EMBL/GenBank/DDBJ whole genome shotgun (WGS) entry which is preliminary data.</text>
</comment>
<dbReference type="InterPro" id="IPR016140">
    <property type="entry name" value="Bifunc_inhib/LTP/seed_store"/>
</dbReference>
<dbReference type="SUPFAM" id="SSF47699">
    <property type="entry name" value="Bifunctional inhibitor/lipid-transfer protein/seed storage 2S albumin"/>
    <property type="match status" value="1"/>
</dbReference>
<evidence type="ECO:0000256" key="7">
    <source>
        <dbReference type="ARBA" id="ARBA00023121"/>
    </source>
</evidence>
<keyword evidence="12" id="KW-1133">Transmembrane helix</keyword>
<dbReference type="Gene3D" id="1.10.110.10">
    <property type="entry name" value="Plant lipid-transfer and hydrophobic proteins"/>
    <property type="match status" value="1"/>
</dbReference>
<dbReference type="Pfam" id="PF14368">
    <property type="entry name" value="LTP_2"/>
    <property type="match status" value="1"/>
</dbReference>
<sequence>MVSFWTVTCILVTCAAVVGRSAAQIAPSQPPAEGPGTAADCSTLIYNMMDCMTFLSNGDNETKPDASCCSGFKSVVDTDAECICYAMSTAASLGMDINMTKAETIPSSCGVTGVPPISSCSANPPAANTPSLSPTTQPPAAASPTTQPPSAASPTTEPPSAASSPGGAPAALSPSGTTGAPAPAHKKSGAYTISATSSTLFIILYSLSLLFTAWI</sequence>
<name>A0AAV6XE14_9LAMI</name>
<dbReference type="InterPro" id="IPR000528">
    <property type="entry name" value="Plant_nsLTP"/>
</dbReference>
<evidence type="ECO:0000256" key="8">
    <source>
        <dbReference type="ARBA" id="ARBA00023157"/>
    </source>
</evidence>
<evidence type="ECO:0000256" key="3">
    <source>
        <dbReference type="ARBA" id="ARBA00022448"/>
    </source>
</evidence>
<accession>A0AAV6XE14</accession>
<keyword evidence="5" id="KW-0336">GPI-anchor</keyword>
<dbReference type="GO" id="GO:0006869">
    <property type="term" value="P:lipid transport"/>
    <property type="evidence" value="ECO:0007669"/>
    <property type="project" value="InterPro"/>
</dbReference>
<dbReference type="FunFam" id="1.10.110.10:FF:000001">
    <property type="entry name" value="Bifunctional inhibitor/lipid-transfer protein/seed storage 2S albumin superfamily protein"/>
    <property type="match status" value="1"/>
</dbReference>
<evidence type="ECO:0000259" key="14">
    <source>
        <dbReference type="SMART" id="SM00499"/>
    </source>
</evidence>
<evidence type="ECO:0000313" key="16">
    <source>
        <dbReference type="Proteomes" id="UP000826271"/>
    </source>
</evidence>
<keyword evidence="16" id="KW-1185">Reference proteome</keyword>
<keyword evidence="4" id="KW-1003">Cell membrane</keyword>
<feature type="transmembrane region" description="Helical" evidence="12">
    <location>
        <begin position="191"/>
        <end position="214"/>
    </location>
</feature>
<protein>
    <recommendedName>
        <fullName evidence="14">Bifunctional inhibitor/plant lipid transfer protein/seed storage helical domain-containing protein</fullName>
    </recommendedName>
</protein>
<dbReference type="InterPro" id="IPR043325">
    <property type="entry name" value="LTSS"/>
</dbReference>
<dbReference type="InterPro" id="IPR036312">
    <property type="entry name" value="Bifun_inhib/LTP/seed_sf"/>
</dbReference>
<keyword evidence="10" id="KW-0449">Lipoprotein</keyword>
<keyword evidence="6 13" id="KW-0732">Signal</keyword>
<gene>
    <name evidence="15" type="ORF">BUALT_Bualt08G0025300</name>
</gene>
<dbReference type="EMBL" id="WHWC01000008">
    <property type="protein sequence ID" value="KAG8377363.1"/>
    <property type="molecule type" value="Genomic_DNA"/>
</dbReference>
<dbReference type="GO" id="GO:0008289">
    <property type="term" value="F:lipid binding"/>
    <property type="evidence" value="ECO:0007669"/>
    <property type="project" value="UniProtKB-KW"/>
</dbReference>
<feature type="signal peptide" evidence="13">
    <location>
        <begin position="1"/>
        <end position="23"/>
    </location>
</feature>
<dbReference type="PRINTS" id="PR00382">
    <property type="entry name" value="LIPIDTRNSFER"/>
</dbReference>
<feature type="domain" description="Bifunctional inhibitor/plant lipid transfer protein/seed storage helical" evidence="14">
    <location>
        <begin position="41"/>
        <end position="120"/>
    </location>
</feature>
<reference evidence="15" key="1">
    <citation type="submission" date="2019-10" db="EMBL/GenBank/DDBJ databases">
        <authorList>
            <person name="Zhang R."/>
            <person name="Pan Y."/>
            <person name="Wang J."/>
            <person name="Ma R."/>
            <person name="Yu S."/>
        </authorList>
    </citation>
    <scope>NUCLEOTIDE SEQUENCE</scope>
    <source>
        <strain evidence="15">LA-IB0</strain>
        <tissue evidence="15">Leaf</tissue>
    </source>
</reference>
<keyword evidence="12" id="KW-0472">Membrane</keyword>
<dbReference type="SMART" id="SM00499">
    <property type="entry name" value="AAI"/>
    <property type="match status" value="1"/>
</dbReference>
<dbReference type="AlphaFoldDB" id="A0AAV6XE14"/>
<comment type="similarity">
    <text evidence="2">Belongs to the plant LTP family.</text>
</comment>
<organism evidence="15 16">
    <name type="scientific">Buddleja alternifolia</name>
    <dbReference type="NCBI Taxonomy" id="168488"/>
    <lineage>
        <taxon>Eukaryota</taxon>
        <taxon>Viridiplantae</taxon>
        <taxon>Streptophyta</taxon>
        <taxon>Embryophyta</taxon>
        <taxon>Tracheophyta</taxon>
        <taxon>Spermatophyta</taxon>
        <taxon>Magnoliopsida</taxon>
        <taxon>eudicotyledons</taxon>
        <taxon>Gunneridae</taxon>
        <taxon>Pentapetalae</taxon>
        <taxon>asterids</taxon>
        <taxon>lamiids</taxon>
        <taxon>Lamiales</taxon>
        <taxon>Scrophulariaceae</taxon>
        <taxon>Buddlejeae</taxon>
        <taxon>Buddleja</taxon>
    </lineage>
</organism>
<keyword evidence="8" id="KW-1015">Disulfide bond</keyword>
<evidence type="ECO:0000256" key="9">
    <source>
        <dbReference type="ARBA" id="ARBA00023180"/>
    </source>
</evidence>
<dbReference type="GO" id="GO:0005886">
    <property type="term" value="C:plasma membrane"/>
    <property type="evidence" value="ECO:0007669"/>
    <property type="project" value="UniProtKB-SubCell"/>
</dbReference>
<evidence type="ECO:0000256" key="11">
    <source>
        <dbReference type="SAM" id="MobiDB-lite"/>
    </source>
</evidence>
<keyword evidence="12" id="KW-0812">Transmembrane</keyword>
<evidence type="ECO:0000256" key="1">
    <source>
        <dbReference type="ARBA" id="ARBA00004609"/>
    </source>
</evidence>
<evidence type="ECO:0000256" key="13">
    <source>
        <dbReference type="SAM" id="SignalP"/>
    </source>
</evidence>
<keyword evidence="9" id="KW-0325">Glycoprotein</keyword>